<feature type="region of interest" description="Disordered" evidence="5">
    <location>
        <begin position="949"/>
        <end position="970"/>
    </location>
</feature>
<dbReference type="InterPro" id="IPR032817">
    <property type="entry name" value="Mon2_C"/>
</dbReference>
<evidence type="ECO:0000259" key="6">
    <source>
        <dbReference type="Pfam" id="PF12783"/>
    </source>
</evidence>
<dbReference type="PANTHER" id="PTHR10663">
    <property type="entry name" value="GUANYL-NUCLEOTIDE EXCHANGE FACTOR"/>
    <property type="match status" value="1"/>
</dbReference>
<accession>R0JLV5</accession>
<sequence>MTAQILAAELGNLIQDAKRKNTELRNAAETALKDLKSLSNTSEAQLSADLSRRPHFISPFLIACSTHNAKFASTGVSCLQRLSVTRSLPRERLTEVLDALRESVSSSHDIQLKILQALPSLLQNYSAEIRGDALSSVLQICSSLQSAKNFAVSNTAAATLQQLVIVVFDRVASEDEKALEIPTVTEVKGDDGQVSVRPAANDAYKMFTDLVSLIVGEKPVFMRFSALPPASTLELIEAVLSNHNAIMTTHPEQIHIVRSQLMPLIIRSLSDRLSFAVTVRIIRILHLIIRYHLDILPSECEIALGLLNHMLDPEASQAWKRALCLEVFRSIYADSKLLLAIYALFDAQSEKKNVFGDNLAAFVRLAAEKPAVIGLGQQSTAVTGFEDGKPALSDQAVAEAGALAGVIGGPASDSNNTRFFGISTQWSTLKTPCIEHLDKSEPPTLPDTYIYSLVLTCITNISESLAKFVLPLTVHHEGRNRKKNKSEDSTEPDVEGATPDEGSRRLLRTQSFRKKTIPVDPLDLTEHSAYASVQTSTNLVTECWPAVLATCSTFLNAALDNDYYRALVRSIQKFTQVAGLLRLSTPRDAFLTAMGKAAVPSNLLLANMSQPTSTTADKPGVFANAKAMLSVDSFVSQSSISVDKNKSSLNESAIPTLSPRNLLCLRALLNLAIALGPTLNSAWSIVFETLQVADLVMALASQASSRGSGLANRADGDGNAEKLEAETSAVQSAARRLFESTVDFPNESFSEVLQALCSLLNSTPQESGQRTPTTSSRPKVMHQRRLGSASGISMNSEANSRDSAFALNKIGELATLNEGRLAQYDPAESGWDILVKEVVRFSTDRQKAAPTRLLAADILARTVRDIAELSMADEQREQIQARILAALQTQIAHLYRYDGLHEETVSETDIRVHQIALEALKSVIEHCGESLVAGWASVIESLMSAFATTKPSTQGPNQDSEVSEADNRTNNAPNVISRSLARSAFVTVSLICSDFMSVVPDACLSTLLELLRRFCSQKEDLNMSLTAITFFWNVSDYLQSQTNLASLPEILGEDDEVKLAVFASSQKGTTSALWLQVLLHLSTITVDERVEVRNSAIQTIQRIFENCSDQLSSQAWLLCLCAILFDMVKANLEVQREVRAQSPPKDLLKDWGQTTKAVLQTVSILNITYMEKLDASQLGDAWSELLDLLQRYFEYRSHTLGASVFNTITGVLSQTESNPTWNIEPLLKTAVVWKSYFPSHDAWQDDNEEDSQEAFVAYADAFKAMYHLADQPLAAELPSMLANLEACVVNSEEVAYSSDVDSMTVLQSRVLECLSIVKTEGSEIPSYLIRLLGRFITLPYVSLAKSPDKRGPTFVALSKASMTLLQDTAIKHIDQEAIYTSSAFADALSSLARPIQEKYIWQREGKAPSLWQKATTTSIAIIKPALSHLGSNKEIWANLVDIAHYITRAQLSSDAPVSLEKDENFDIESFKQLRELITIPLGSTSLPDNLRRTYTCNLFKTSLIHSPLPGELPDVATAPLEELYKIRLGQTAELGCTWRPKMGYTCLSELFNLVAVHESSPEHVKLAQAAAPYLILRCALPLKTYIADHPLRGRMPAPDSQRRELLFVLNELHKLRCEPQAIPNAPGVRSDNRRHIHRLYPLLIKASRVARHDGEAFEILSRLADVVADEFGLEDESNQR</sequence>
<feature type="region of interest" description="Disordered" evidence="5">
    <location>
        <begin position="763"/>
        <end position="782"/>
    </location>
</feature>
<feature type="compositionally biased region" description="Polar residues" evidence="5">
    <location>
        <begin position="949"/>
        <end position="960"/>
    </location>
</feature>
<dbReference type="SUPFAM" id="SSF48371">
    <property type="entry name" value="ARM repeat"/>
    <property type="match status" value="1"/>
</dbReference>
<feature type="region of interest" description="Disordered" evidence="5">
    <location>
        <begin position="477"/>
        <end position="507"/>
    </location>
</feature>
<evidence type="ECO:0000259" key="7">
    <source>
        <dbReference type="Pfam" id="PF16206"/>
    </source>
</evidence>
<name>R0JLV5_EXST2</name>
<organism evidence="9 10">
    <name type="scientific">Exserohilum turcicum (strain 28A)</name>
    <name type="common">Northern leaf blight fungus</name>
    <name type="synonym">Setosphaeria turcica</name>
    <dbReference type="NCBI Taxonomy" id="671987"/>
    <lineage>
        <taxon>Eukaryota</taxon>
        <taxon>Fungi</taxon>
        <taxon>Dikarya</taxon>
        <taxon>Ascomycota</taxon>
        <taxon>Pezizomycotina</taxon>
        <taxon>Dothideomycetes</taxon>
        <taxon>Pleosporomycetidae</taxon>
        <taxon>Pleosporales</taxon>
        <taxon>Pleosporineae</taxon>
        <taxon>Pleosporaceae</taxon>
        <taxon>Exserohilum</taxon>
    </lineage>
</organism>
<evidence type="ECO:0000256" key="4">
    <source>
        <dbReference type="SAM" id="Coils"/>
    </source>
</evidence>
<dbReference type="HOGENOM" id="CLU_001169_1_0_1"/>
<keyword evidence="2" id="KW-0813">Transport</keyword>
<reference evidence="9 10" key="1">
    <citation type="journal article" date="2012" name="PLoS Pathog.">
        <title>Diverse lifestyles and strategies of plant pathogenesis encoded in the genomes of eighteen Dothideomycetes fungi.</title>
        <authorList>
            <person name="Ohm R.A."/>
            <person name="Feau N."/>
            <person name="Henrissat B."/>
            <person name="Schoch C.L."/>
            <person name="Horwitz B.A."/>
            <person name="Barry K.W."/>
            <person name="Condon B.J."/>
            <person name="Copeland A.C."/>
            <person name="Dhillon B."/>
            <person name="Glaser F."/>
            <person name="Hesse C.N."/>
            <person name="Kosti I."/>
            <person name="LaButti K."/>
            <person name="Lindquist E.A."/>
            <person name="Lucas S."/>
            <person name="Salamov A.A."/>
            <person name="Bradshaw R.E."/>
            <person name="Ciuffetti L."/>
            <person name="Hamelin R.C."/>
            <person name="Kema G.H.J."/>
            <person name="Lawrence C."/>
            <person name="Scott J.A."/>
            <person name="Spatafora J.W."/>
            <person name="Turgeon B.G."/>
            <person name="de Wit P.J.G.M."/>
            <person name="Zhong S."/>
            <person name="Goodwin S.B."/>
            <person name="Grigoriev I.V."/>
        </authorList>
    </citation>
    <scope>NUCLEOTIDE SEQUENCE [LARGE SCALE GENOMIC DNA]</scope>
    <source>
        <strain evidence="10">28A</strain>
    </source>
</reference>
<evidence type="ECO:0000313" key="10">
    <source>
        <dbReference type="Proteomes" id="UP000016935"/>
    </source>
</evidence>
<comment type="similarity">
    <text evidence="1">Belongs to the MON2 family.</text>
</comment>
<dbReference type="InterPro" id="IPR032629">
    <property type="entry name" value="DCB_dom"/>
</dbReference>
<dbReference type="GO" id="GO:0005794">
    <property type="term" value="C:Golgi apparatus"/>
    <property type="evidence" value="ECO:0007669"/>
    <property type="project" value="UniProtKB-ARBA"/>
</dbReference>
<keyword evidence="10" id="KW-1185">Reference proteome</keyword>
<dbReference type="GO" id="GO:0015031">
    <property type="term" value="P:protein transport"/>
    <property type="evidence" value="ECO:0007669"/>
    <property type="project" value="UniProtKB-KW"/>
</dbReference>
<feature type="compositionally biased region" description="Polar residues" evidence="5">
    <location>
        <begin position="763"/>
        <end position="777"/>
    </location>
</feature>
<feature type="domain" description="Mon2/Sec7/BIG1-like dimerisation and cyclophilin-binding" evidence="8">
    <location>
        <begin position="4"/>
        <end position="175"/>
    </location>
</feature>
<evidence type="ECO:0000259" key="8">
    <source>
        <dbReference type="Pfam" id="PF16213"/>
    </source>
</evidence>
<dbReference type="InterPro" id="IPR016024">
    <property type="entry name" value="ARM-type_fold"/>
</dbReference>
<protein>
    <recommendedName>
        <fullName evidence="11">Endosomal peripheral membrane protein</fullName>
    </recommendedName>
</protein>
<proteinExistence type="inferred from homology"/>
<dbReference type="Pfam" id="PF16206">
    <property type="entry name" value="Mon2_C"/>
    <property type="match status" value="1"/>
</dbReference>
<dbReference type="RefSeq" id="XP_008030489.1">
    <property type="nucleotide sequence ID" value="XM_008032298.1"/>
</dbReference>
<dbReference type="PANTHER" id="PTHR10663:SF333">
    <property type="entry name" value="PROTEIN MON2 HOMOLOG"/>
    <property type="match status" value="1"/>
</dbReference>
<dbReference type="STRING" id="671987.R0JLV5"/>
<dbReference type="InterPro" id="IPR032691">
    <property type="entry name" value="Mon2/Sec7/BIG1-like_HUS"/>
</dbReference>
<evidence type="ECO:0000256" key="2">
    <source>
        <dbReference type="ARBA" id="ARBA00022448"/>
    </source>
</evidence>
<dbReference type="eggNOG" id="KOG1848">
    <property type="taxonomic scope" value="Eukaryota"/>
</dbReference>
<dbReference type="Pfam" id="PF12783">
    <property type="entry name" value="Sec7-like_HUS"/>
    <property type="match status" value="1"/>
</dbReference>
<evidence type="ECO:0000256" key="3">
    <source>
        <dbReference type="ARBA" id="ARBA00022927"/>
    </source>
</evidence>
<dbReference type="Proteomes" id="UP000016935">
    <property type="component" value="Unassembled WGS sequence"/>
</dbReference>
<dbReference type="Pfam" id="PF16213">
    <property type="entry name" value="DCB"/>
    <property type="match status" value="1"/>
</dbReference>
<keyword evidence="4" id="KW-0175">Coiled coil</keyword>
<dbReference type="EMBL" id="KB908855">
    <property type="protein sequence ID" value="EOA82218.1"/>
    <property type="molecule type" value="Genomic_DNA"/>
</dbReference>
<evidence type="ECO:0008006" key="11">
    <source>
        <dbReference type="Google" id="ProtNLM"/>
    </source>
</evidence>
<dbReference type="GeneID" id="19401280"/>
<feature type="coiled-coil region" evidence="4">
    <location>
        <begin position="7"/>
        <end position="41"/>
    </location>
</feature>
<keyword evidence="3" id="KW-0653">Protein transport</keyword>
<dbReference type="OrthoDB" id="294853at2759"/>
<evidence type="ECO:0000256" key="5">
    <source>
        <dbReference type="SAM" id="MobiDB-lite"/>
    </source>
</evidence>
<reference evidence="9 10" key="2">
    <citation type="journal article" date="2013" name="PLoS Genet.">
        <title>Comparative genome structure, secondary metabolite, and effector coding capacity across Cochliobolus pathogens.</title>
        <authorList>
            <person name="Condon B.J."/>
            <person name="Leng Y."/>
            <person name="Wu D."/>
            <person name="Bushley K.E."/>
            <person name="Ohm R.A."/>
            <person name="Otillar R."/>
            <person name="Martin J."/>
            <person name="Schackwitz W."/>
            <person name="Grimwood J."/>
            <person name="MohdZainudin N."/>
            <person name="Xue C."/>
            <person name="Wang R."/>
            <person name="Manning V.A."/>
            <person name="Dhillon B."/>
            <person name="Tu Z.J."/>
            <person name="Steffenson B.J."/>
            <person name="Salamov A."/>
            <person name="Sun H."/>
            <person name="Lowry S."/>
            <person name="LaButti K."/>
            <person name="Han J."/>
            <person name="Copeland A."/>
            <person name="Lindquist E."/>
            <person name="Barry K."/>
            <person name="Schmutz J."/>
            <person name="Baker S.E."/>
            <person name="Ciuffetti L.M."/>
            <person name="Grigoriev I.V."/>
            <person name="Zhong S."/>
            <person name="Turgeon B.G."/>
        </authorList>
    </citation>
    <scope>NUCLEOTIDE SEQUENCE [LARGE SCALE GENOMIC DNA]</scope>
    <source>
        <strain evidence="10">28A</strain>
    </source>
</reference>
<evidence type="ECO:0000256" key="1">
    <source>
        <dbReference type="ARBA" id="ARBA00008144"/>
    </source>
</evidence>
<evidence type="ECO:0000313" key="9">
    <source>
        <dbReference type="EMBL" id="EOA82218.1"/>
    </source>
</evidence>
<gene>
    <name evidence="9" type="ORF">SETTUDRAFT_173906</name>
</gene>
<feature type="domain" description="Mon2 C-terminal" evidence="7">
    <location>
        <begin position="994"/>
        <end position="1129"/>
    </location>
</feature>
<feature type="domain" description="Mon2/Sec7/BIG1-like HUS" evidence="6">
    <location>
        <begin position="200"/>
        <end position="354"/>
    </location>
</feature>